<dbReference type="OrthoDB" id="378080at2759"/>
<feature type="transmembrane region" description="Helical" evidence="1">
    <location>
        <begin position="78"/>
        <end position="98"/>
    </location>
</feature>
<feature type="transmembrane region" description="Helical" evidence="1">
    <location>
        <begin position="472"/>
        <end position="491"/>
    </location>
</feature>
<keyword evidence="1" id="KW-1133">Transmembrane helix</keyword>
<reference evidence="2 3" key="1">
    <citation type="submission" date="2015-04" db="EMBL/GenBank/DDBJ databases">
        <authorList>
            <consortium name="Pathogen Informatics"/>
        </authorList>
    </citation>
    <scope>NUCLEOTIDE SEQUENCE [LARGE SCALE GENOMIC DNA]</scope>
    <source>
        <strain evidence="2 3">SGS1</strain>
    </source>
</reference>
<feature type="transmembrane region" description="Helical" evidence="1">
    <location>
        <begin position="219"/>
        <end position="243"/>
    </location>
</feature>
<evidence type="ECO:0000313" key="2">
    <source>
        <dbReference type="EMBL" id="CRH02761.1"/>
    </source>
</evidence>
<protein>
    <submittedName>
        <fullName evidence="2">Uncharacterized protein</fullName>
    </submittedName>
</protein>
<feature type="transmembrane region" description="Helical" evidence="1">
    <location>
        <begin position="249"/>
        <end position="282"/>
    </location>
</feature>
<keyword evidence="1" id="KW-0812">Transmembrane</keyword>
<dbReference type="VEuPathDB" id="PlasmoDB:PRELSG_1449500"/>
<name>A0A1J1HB83_PLARL</name>
<sequence length="505" mass="60442">MNNSLISQVLTETEIIELGLNNSLMKTCSCPFILNKKYFIKICVSYLLIIFLFFSFYISIIILLLSNYKEGLSKSISLIIYVYIFAFFYVDIFLSNIIKHDLVKKYSLREIRKKIYEKFLTNHDKTNSLKKKKKGKKKKNESKYADENEREKLFSNEKYFVIDIEENEKDSINEIKGFDERNYNIDELKNINDFINVELLKYIQYENNNYTINNGKFDIFLTISGLINQLNIFCDLLFLFDLYNYSKNLFIFSLFIYVYYIVHFFVIIRFSVIIICSLIKIYKKPFSNSYNRALSYIKKFLSSSYYNIRKTVKNFLRNLTLKGSSEAFNENKLNIFLNKYTNYNSWCFFYEENGYNIYELKNLRIKYDSMYEHVKKKKKNNNKIEITKNKNNNKINYEKALTPSYVQFIANVSHFLAFFHILNIIKVKFLSAHNIYSHISFTIIFFVWKLLYMDIVLCLLKIFILFYTDNNVTVLMFLLISVINILNSYLINLLDHNLLNDININ</sequence>
<evidence type="ECO:0000256" key="1">
    <source>
        <dbReference type="SAM" id="Phobius"/>
    </source>
</evidence>
<dbReference type="EMBL" id="LN835309">
    <property type="protein sequence ID" value="CRH02761.1"/>
    <property type="molecule type" value="Genomic_DNA"/>
</dbReference>
<dbReference type="RefSeq" id="XP_028535281.1">
    <property type="nucleotide sequence ID" value="XM_028679582.1"/>
</dbReference>
<evidence type="ECO:0000313" key="3">
    <source>
        <dbReference type="Proteomes" id="UP000220158"/>
    </source>
</evidence>
<dbReference type="OMA" id="VWKLLYM"/>
<proteinExistence type="predicted"/>
<feature type="transmembrane region" description="Helical" evidence="1">
    <location>
        <begin position="44"/>
        <end position="66"/>
    </location>
</feature>
<keyword evidence="1" id="KW-0472">Membrane</keyword>
<feature type="transmembrane region" description="Helical" evidence="1">
    <location>
        <begin position="405"/>
        <end position="425"/>
    </location>
</feature>
<organism evidence="2 3">
    <name type="scientific">Plasmodium relictum</name>
    <dbReference type="NCBI Taxonomy" id="85471"/>
    <lineage>
        <taxon>Eukaryota</taxon>
        <taxon>Sar</taxon>
        <taxon>Alveolata</taxon>
        <taxon>Apicomplexa</taxon>
        <taxon>Aconoidasida</taxon>
        <taxon>Haemosporida</taxon>
        <taxon>Plasmodiidae</taxon>
        <taxon>Plasmodium</taxon>
        <taxon>Plasmodium (Haemamoeba)</taxon>
    </lineage>
</organism>
<keyword evidence="3" id="KW-1185">Reference proteome</keyword>
<dbReference type="KEGG" id="prel:PRELSG_1449500"/>
<dbReference type="Proteomes" id="UP000220158">
    <property type="component" value="Chromosome 14"/>
</dbReference>
<dbReference type="GeneID" id="39738927"/>
<dbReference type="AlphaFoldDB" id="A0A1J1HB83"/>
<feature type="transmembrane region" description="Helical" evidence="1">
    <location>
        <begin position="437"/>
        <end position="460"/>
    </location>
</feature>
<accession>A0A1J1HB83</accession>
<gene>
    <name evidence="2" type="ORF">PRELSG_1449500</name>
</gene>